<organism evidence="2 3">
    <name type="scientific">Thelohanellus kitauei</name>
    <name type="common">Myxosporean</name>
    <dbReference type="NCBI Taxonomy" id="669202"/>
    <lineage>
        <taxon>Eukaryota</taxon>
        <taxon>Metazoa</taxon>
        <taxon>Cnidaria</taxon>
        <taxon>Myxozoa</taxon>
        <taxon>Myxosporea</taxon>
        <taxon>Bivalvulida</taxon>
        <taxon>Platysporina</taxon>
        <taxon>Myxobolidae</taxon>
        <taxon>Thelohanellus</taxon>
    </lineage>
</organism>
<comment type="caution">
    <text evidence="2">The sequence shown here is derived from an EMBL/GenBank/DDBJ whole genome shotgun (WGS) entry which is preliminary data.</text>
</comment>
<dbReference type="AlphaFoldDB" id="A0A0C2N3U0"/>
<name>A0A0C2N3U0_THEKT</name>
<dbReference type="SUPFAM" id="SSF48726">
    <property type="entry name" value="Immunoglobulin"/>
    <property type="match status" value="1"/>
</dbReference>
<evidence type="ECO:0000313" key="3">
    <source>
        <dbReference type="Proteomes" id="UP000031668"/>
    </source>
</evidence>
<keyword evidence="1" id="KW-0472">Membrane</keyword>
<evidence type="ECO:0000256" key="1">
    <source>
        <dbReference type="SAM" id="Phobius"/>
    </source>
</evidence>
<keyword evidence="1" id="KW-1133">Transmembrane helix</keyword>
<dbReference type="InterPro" id="IPR036179">
    <property type="entry name" value="Ig-like_dom_sf"/>
</dbReference>
<protein>
    <submittedName>
        <fullName evidence="2">Uncharacterized protein</fullName>
    </submittedName>
</protein>
<feature type="transmembrane region" description="Helical" evidence="1">
    <location>
        <begin position="38"/>
        <end position="58"/>
    </location>
</feature>
<keyword evidence="3" id="KW-1185">Reference proteome</keyword>
<feature type="transmembrane region" description="Helical" evidence="1">
    <location>
        <begin position="7"/>
        <end position="26"/>
    </location>
</feature>
<keyword evidence="1" id="KW-0812">Transmembrane</keyword>
<sequence>MLIIGQLLLVLAYIFSSIWLFIQVLIDGVSMKCNYSVVVNYDITIHCGLIQPGCLVHLKRYGFIIRRSWNSLDYGIASSTLADQGLYECEYICERVFSVFLDLCVYRK</sequence>
<reference evidence="2 3" key="1">
    <citation type="journal article" date="2014" name="Genome Biol. Evol.">
        <title>The genome of the myxosporean Thelohanellus kitauei shows adaptations to nutrient acquisition within its fish host.</title>
        <authorList>
            <person name="Yang Y."/>
            <person name="Xiong J."/>
            <person name="Zhou Z."/>
            <person name="Huo F."/>
            <person name="Miao W."/>
            <person name="Ran C."/>
            <person name="Liu Y."/>
            <person name="Zhang J."/>
            <person name="Feng J."/>
            <person name="Wang M."/>
            <person name="Wang M."/>
            <person name="Wang L."/>
            <person name="Yao B."/>
        </authorList>
    </citation>
    <scope>NUCLEOTIDE SEQUENCE [LARGE SCALE GENOMIC DNA]</scope>
    <source>
        <strain evidence="2">Wuqing</strain>
    </source>
</reference>
<evidence type="ECO:0000313" key="2">
    <source>
        <dbReference type="EMBL" id="KII74326.1"/>
    </source>
</evidence>
<proteinExistence type="predicted"/>
<dbReference type="Proteomes" id="UP000031668">
    <property type="component" value="Unassembled WGS sequence"/>
</dbReference>
<gene>
    <name evidence="2" type="ORF">RF11_03411</name>
</gene>
<accession>A0A0C2N3U0</accession>
<dbReference type="EMBL" id="JWZT01000451">
    <property type="protein sequence ID" value="KII74326.1"/>
    <property type="molecule type" value="Genomic_DNA"/>
</dbReference>